<feature type="domain" description="MAGE" evidence="3">
    <location>
        <begin position="330"/>
        <end position="529"/>
    </location>
</feature>
<feature type="transmembrane region" description="Helical" evidence="2">
    <location>
        <begin position="112"/>
        <end position="135"/>
    </location>
</feature>
<dbReference type="SMART" id="SM01373">
    <property type="entry name" value="MAGE"/>
    <property type="match status" value="1"/>
</dbReference>
<dbReference type="FunCoup" id="G3IEH1">
    <property type="interactions" value="405"/>
</dbReference>
<evidence type="ECO:0000313" key="5">
    <source>
        <dbReference type="Proteomes" id="UP000001075"/>
    </source>
</evidence>
<name>G3IEH1_CRIGR</name>
<evidence type="ECO:0000259" key="3">
    <source>
        <dbReference type="PROSITE" id="PS50838"/>
    </source>
</evidence>
<dbReference type="Proteomes" id="UP000001075">
    <property type="component" value="Unassembled WGS sequence"/>
</dbReference>
<evidence type="ECO:0000313" key="4">
    <source>
        <dbReference type="EMBL" id="EGW13986.1"/>
    </source>
</evidence>
<accession>G3IEH1</accession>
<dbReference type="PANTHER" id="PTHR11736:SF55">
    <property type="entry name" value="1700080O16RIK PROTEIN"/>
    <property type="match status" value="1"/>
</dbReference>
<reference evidence="5" key="1">
    <citation type="journal article" date="2011" name="Nat. Biotechnol.">
        <title>The genomic sequence of the Chinese hamster ovary (CHO)-K1 cell line.</title>
        <authorList>
            <person name="Xu X."/>
            <person name="Nagarajan H."/>
            <person name="Lewis N.E."/>
            <person name="Pan S."/>
            <person name="Cai Z."/>
            <person name="Liu X."/>
            <person name="Chen W."/>
            <person name="Xie M."/>
            <person name="Wang W."/>
            <person name="Hammond S."/>
            <person name="Andersen M.R."/>
            <person name="Neff N."/>
            <person name="Passarelli B."/>
            <person name="Koh W."/>
            <person name="Fan H.C."/>
            <person name="Wang J."/>
            <person name="Gui Y."/>
            <person name="Lee K.H."/>
            <person name="Betenbaugh M.J."/>
            <person name="Quake S.R."/>
            <person name="Famili I."/>
            <person name="Palsson B.O."/>
            <person name="Wang J."/>
        </authorList>
    </citation>
    <scope>NUCLEOTIDE SEQUENCE [LARGE SCALE GENOMIC DNA]</scope>
    <source>
        <strain evidence="5">CHO K1 cell line</strain>
    </source>
</reference>
<dbReference type="InterPro" id="IPR002190">
    <property type="entry name" value="MHD_dom"/>
</dbReference>
<feature type="transmembrane region" description="Helical" evidence="2">
    <location>
        <begin position="49"/>
        <end position="67"/>
    </location>
</feature>
<dbReference type="eggNOG" id="KOG4562">
    <property type="taxonomic scope" value="Eukaryota"/>
</dbReference>
<feature type="transmembrane region" description="Helical" evidence="2">
    <location>
        <begin position="79"/>
        <end position="100"/>
    </location>
</feature>
<dbReference type="PANTHER" id="PTHR11736">
    <property type="entry name" value="MELANOMA-ASSOCIATED ANTIGEN MAGE ANTIGEN"/>
    <property type="match status" value="1"/>
</dbReference>
<dbReference type="Gene3D" id="1.10.10.1210">
    <property type="entry name" value="MAGE homology domain, winged helix WH2 motif"/>
    <property type="match status" value="1"/>
</dbReference>
<dbReference type="AlphaFoldDB" id="G3IEH1"/>
<protein>
    <submittedName>
        <fullName evidence="4">Transmembrane protein 185A</fullName>
    </submittedName>
</protein>
<dbReference type="Pfam" id="PF01454">
    <property type="entry name" value="MAGE"/>
    <property type="match status" value="1"/>
</dbReference>
<keyword evidence="2" id="KW-1133">Transmembrane helix</keyword>
<feature type="compositionally biased region" description="Low complexity" evidence="1">
    <location>
        <begin position="284"/>
        <end position="308"/>
    </location>
</feature>
<dbReference type="InterPro" id="IPR041898">
    <property type="entry name" value="MAGE_WH1"/>
</dbReference>
<evidence type="ECO:0000256" key="1">
    <source>
        <dbReference type="SAM" id="MobiDB-lite"/>
    </source>
</evidence>
<proteinExistence type="predicted"/>
<feature type="transmembrane region" description="Helical" evidence="2">
    <location>
        <begin position="177"/>
        <end position="197"/>
    </location>
</feature>
<dbReference type="InterPro" id="IPR019396">
    <property type="entry name" value="TM_Fragile-X-F-assoc"/>
</dbReference>
<dbReference type="Pfam" id="PF10269">
    <property type="entry name" value="Tmemb_185A"/>
    <property type="match status" value="1"/>
</dbReference>
<gene>
    <name evidence="4" type="ORF">I79_022118</name>
</gene>
<evidence type="ECO:0000256" key="2">
    <source>
        <dbReference type="SAM" id="Phobius"/>
    </source>
</evidence>
<feature type="region of interest" description="Disordered" evidence="1">
    <location>
        <begin position="233"/>
        <end position="255"/>
    </location>
</feature>
<keyword evidence="2 4" id="KW-0812">Transmembrane</keyword>
<feature type="compositionally biased region" description="Polar residues" evidence="1">
    <location>
        <begin position="233"/>
        <end position="250"/>
    </location>
</feature>
<keyword evidence="2" id="KW-0472">Membrane</keyword>
<feature type="region of interest" description="Disordered" evidence="1">
    <location>
        <begin position="271"/>
        <end position="321"/>
    </location>
</feature>
<feature type="transmembrane region" description="Helical" evidence="2">
    <location>
        <begin position="147"/>
        <end position="171"/>
    </location>
</feature>
<dbReference type="Gene3D" id="1.10.10.1200">
    <property type="entry name" value="MAGE homology domain, winged helix WH1 motif"/>
    <property type="match status" value="1"/>
</dbReference>
<dbReference type="InParanoid" id="G3IEH1"/>
<dbReference type="GO" id="GO:0005634">
    <property type="term" value="C:nucleus"/>
    <property type="evidence" value="ECO:0007669"/>
    <property type="project" value="TreeGrafter"/>
</dbReference>
<dbReference type="PaxDb" id="10029-XP_003516199.2"/>
<dbReference type="FunFam" id="1.10.10.1210:FF:000001">
    <property type="entry name" value="melanoma-associated antigen D1"/>
    <property type="match status" value="1"/>
</dbReference>
<dbReference type="PROSITE" id="PS50838">
    <property type="entry name" value="MAGE"/>
    <property type="match status" value="1"/>
</dbReference>
<dbReference type="GO" id="GO:0000122">
    <property type="term" value="P:negative regulation of transcription by RNA polymerase II"/>
    <property type="evidence" value="ECO:0007669"/>
    <property type="project" value="TreeGrafter"/>
</dbReference>
<dbReference type="InterPro" id="IPR037445">
    <property type="entry name" value="MAGE"/>
</dbReference>
<dbReference type="InterPro" id="IPR041899">
    <property type="entry name" value="MAGE_WH2"/>
</dbReference>
<organism evidence="4 5">
    <name type="scientific">Cricetulus griseus</name>
    <name type="common">Chinese hamster</name>
    <name type="synonym">Cricetulus barabensis griseus</name>
    <dbReference type="NCBI Taxonomy" id="10029"/>
    <lineage>
        <taxon>Eukaryota</taxon>
        <taxon>Metazoa</taxon>
        <taxon>Chordata</taxon>
        <taxon>Craniata</taxon>
        <taxon>Vertebrata</taxon>
        <taxon>Euteleostomi</taxon>
        <taxon>Mammalia</taxon>
        <taxon>Eutheria</taxon>
        <taxon>Euarchontoglires</taxon>
        <taxon>Glires</taxon>
        <taxon>Rodentia</taxon>
        <taxon>Myomorpha</taxon>
        <taxon>Muroidea</taxon>
        <taxon>Cricetidae</taxon>
        <taxon>Cricetinae</taxon>
        <taxon>Cricetulus</taxon>
    </lineage>
</organism>
<sequence>MNRPAAKDSGDPGWGDDFDRIDDFGVGKCEFGMVRISGAEGETCVEFKAMLIAVGIHLLLLMFEVLVCDRIERGSHFWLLVFMPLFFVSPVSVAACVWGFRHDRSLEVVCVPLWILMSFLCLVVLYYIVWSVLFLRSMDVIAEQRRTHITMALSWMTIVVPLLTFEILLVHKLDGHNAFSCIPIFVPLWLSLITLMATTFGQKGGNQWPPVSLHLCDLHCVLPVFPRNLSMDPTENSQTFNVPDNTQSQRPARGLEAAQVPVAEVGDAEATVPTSGEVSVGEMPSSPQSAEAASSPPAALGSNAGGASTEASRNQASEVALPEPSLQQELNRKIVDLVFFLLLKYRRGQVTSRAEILHAVIREYEAYYSAIFSKAIDCMRLMFGLDIIERNPLVHSYSLVHALGITYDGLQHGFPGIPKTGLLIIMLCIIFIEDNCVSEEALWRILNGLGLYAGRDHFIYGEPRRLITEHFVQERYLECRQVPGSDPPSHEFLWGPRAHAETTKMKILRFFASIIRRDPRSYPYSYADALRDELQRT</sequence>
<dbReference type="EMBL" id="JH002197">
    <property type="protein sequence ID" value="EGW13986.1"/>
    <property type="molecule type" value="Genomic_DNA"/>
</dbReference>